<dbReference type="EMBL" id="BAABCP010000002">
    <property type="protein sequence ID" value="GAA3947779.1"/>
    <property type="molecule type" value="Genomic_DNA"/>
</dbReference>
<dbReference type="InterPro" id="IPR024535">
    <property type="entry name" value="RHGA/B-epi-like_pectate_lyase"/>
</dbReference>
<proteinExistence type="predicted"/>
<dbReference type="InterPro" id="IPR012334">
    <property type="entry name" value="Pectin_lyas_fold"/>
</dbReference>
<gene>
    <name evidence="2" type="ORF">GCM10022383_26980</name>
</gene>
<comment type="caution">
    <text evidence="2">The sequence shown here is derived from an EMBL/GenBank/DDBJ whole genome shotgun (WGS) entry which is preliminary data.</text>
</comment>
<reference evidence="3" key="1">
    <citation type="journal article" date="2019" name="Int. J. Syst. Evol. Microbiol.">
        <title>The Global Catalogue of Microorganisms (GCM) 10K type strain sequencing project: providing services to taxonomists for standard genome sequencing and annotation.</title>
        <authorList>
            <consortium name="The Broad Institute Genomics Platform"/>
            <consortium name="The Broad Institute Genome Sequencing Center for Infectious Disease"/>
            <person name="Wu L."/>
            <person name="Ma J."/>
        </authorList>
    </citation>
    <scope>NUCLEOTIDE SEQUENCE [LARGE SCALE GENOMIC DNA]</scope>
    <source>
        <strain evidence="3">JCM 17024</strain>
    </source>
</reference>
<organism evidence="2 3">
    <name type="scientific">Microbacterium soli</name>
    <dbReference type="NCBI Taxonomy" id="446075"/>
    <lineage>
        <taxon>Bacteria</taxon>
        <taxon>Bacillati</taxon>
        <taxon>Actinomycetota</taxon>
        <taxon>Actinomycetes</taxon>
        <taxon>Micrococcales</taxon>
        <taxon>Microbacteriaceae</taxon>
        <taxon>Microbacterium</taxon>
    </lineage>
</organism>
<feature type="domain" description="Rhamnogalacturonase A/B/Epimerase-like pectate lyase" evidence="1">
    <location>
        <begin position="175"/>
        <end position="259"/>
    </location>
</feature>
<evidence type="ECO:0000313" key="2">
    <source>
        <dbReference type="EMBL" id="GAA3947779.1"/>
    </source>
</evidence>
<evidence type="ECO:0000313" key="3">
    <source>
        <dbReference type="Proteomes" id="UP001501591"/>
    </source>
</evidence>
<dbReference type="Gene3D" id="2.160.20.10">
    <property type="entry name" value="Single-stranded right-handed beta-helix, Pectin lyase-like"/>
    <property type="match status" value="1"/>
</dbReference>
<protein>
    <recommendedName>
        <fullName evidence="1">Rhamnogalacturonase A/B/Epimerase-like pectate lyase domain-containing protein</fullName>
    </recommendedName>
</protein>
<accession>A0ABP7NJW5</accession>
<dbReference type="Pfam" id="PF12708">
    <property type="entry name" value="Pect-lyase_RHGA_epim"/>
    <property type="match status" value="1"/>
</dbReference>
<dbReference type="InterPro" id="IPR011050">
    <property type="entry name" value="Pectin_lyase_fold/virulence"/>
</dbReference>
<sequence length="714" mass="74479">MVEFQDYFGTPIAYDPTQDRLVAGAVFTVHAVDDKSMSTPLAVFEPGSGAAITELRSSSVGVLPDFRVAGDPPQVLIKSGTFVTSLTSVYGAVLQAGLGPEQVQAAIDAGTVASDAAGLATTAADEATAAAAAAQAVGDTNDSIMAEVASDQTSAFSSQLSATFVARGENWIDPRDFGAKLDGVADDTAAMNAALAHAESVVTGYRKNYWSGNEGGPWPDLPLHPSVYIPQGTLRVTSTIDVPERVTIVMGANAVIKAGAVIAGPVVRAPNLEERTQYHTVIVGEAESAMIDCAGLADVGVYVPYAIAARVGNLTVRDFRANGGGFWFGRDSTAGADRSWEIMSWNLNTWKTRNTGPGEGQPADGSVGVWYRSVSDSHFHKALINGAATGVRVDGENNDIAFVHVWNTADQPLAIAFQGGHRNRWSHCFADSATQAGFDFSNVLCSGTVMVACHVLGGYPSDGTCVGVKVPSGQTFVAIGTTMKGGPTTRLAKAFEGDTSQATIFGSYLSRSTIIDQTSFVESFGQWEAVTHMHGLGYDVVEGTKPAWPSGFRGVRITGPVGSPLSSGLLLGGEDPTQYTLPPSTRRIAWFTPSSISAAPTGVAVGLYARGDGTMAVANKDGIHQVLQHRRNKVATGNITVGVLDETVLCDGTFTVTLPAPATLGGIPHTIRVLNRGTGVITIATAGGSVKGKTSVSADEWAEVLNDGANWYSR</sequence>
<evidence type="ECO:0000259" key="1">
    <source>
        <dbReference type="Pfam" id="PF12708"/>
    </source>
</evidence>
<keyword evidence="3" id="KW-1185">Reference proteome</keyword>
<name>A0ABP7NJW5_9MICO</name>
<dbReference type="Proteomes" id="UP001501591">
    <property type="component" value="Unassembled WGS sequence"/>
</dbReference>
<dbReference type="SUPFAM" id="SSF51126">
    <property type="entry name" value="Pectin lyase-like"/>
    <property type="match status" value="1"/>
</dbReference>